<gene>
    <name evidence="2" type="ORF">TGRH88_047300</name>
</gene>
<comment type="caution">
    <text evidence="2">The sequence shown here is derived from an EMBL/GenBank/DDBJ whole genome shotgun (WGS) entry which is preliminary data.</text>
</comment>
<dbReference type="VEuPathDB" id="ToxoDB:TGME49_227990"/>
<protein>
    <submittedName>
        <fullName evidence="2">Uncharacterized protein</fullName>
    </submittedName>
</protein>
<feature type="compositionally biased region" description="Basic and acidic residues" evidence="1">
    <location>
        <begin position="450"/>
        <end position="461"/>
    </location>
</feature>
<dbReference type="AlphaFoldDB" id="A0A7J6K1B3"/>
<name>A0A7J6K1B3_TOXGO</name>
<proteinExistence type="predicted"/>
<accession>A0A7J6K1B3</accession>
<dbReference type="PANTHER" id="PTHR48125:SF12">
    <property type="entry name" value="AT HOOK TRANSCRIPTION FACTOR FAMILY-RELATED"/>
    <property type="match status" value="1"/>
</dbReference>
<reference evidence="2 3" key="1">
    <citation type="submission" date="2020-03" db="EMBL/GenBank/DDBJ databases">
        <title>Genome sequence of Toxoplasma gondii RH-88 strain.</title>
        <authorList>
            <person name="Lorenzi H.A."/>
            <person name="Venepally P."/>
            <person name="Rozenberg A."/>
            <person name="Sibley D."/>
        </authorList>
    </citation>
    <scope>NUCLEOTIDE SEQUENCE [LARGE SCALE GENOMIC DNA]</scope>
    <source>
        <strain evidence="2 3">RH-88</strain>
    </source>
</reference>
<feature type="region of interest" description="Disordered" evidence="1">
    <location>
        <begin position="432"/>
        <end position="461"/>
    </location>
</feature>
<dbReference type="PANTHER" id="PTHR48125">
    <property type="entry name" value="LP07818P1"/>
    <property type="match status" value="1"/>
</dbReference>
<feature type="region of interest" description="Disordered" evidence="1">
    <location>
        <begin position="182"/>
        <end position="224"/>
    </location>
</feature>
<evidence type="ECO:0000313" key="3">
    <source>
        <dbReference type="Proteomes" id="UP000557509"/>
    </source>
</evidence>
<feature type="region of interest" description="Disordered" evidence="1">
    <location>
        <begin position="633"/>
        <end position="709"/>
    </location>
</feature>
<sequence>MQSLVNALPEMASRRLVLAASPSASLSSPPLSSPLSPPSSPLSSSCCLSPVSSSVSSPRSSHSLRACLLRFRRRSASGCPASLRRLFPGNARVPSSPASLHSLSCPLLGETGFLQFDSSLASSSLRSSPAFQELLAASPARTRSPQFPRYGRALSSIARASQSLLNRALVCSSLTLPQQLVSPAKHADRDLSRLRRSQRRASPSTVLQRTPQSRELPGPVLERSKPRCTYTPTWMYTPDSVCAGNVNAPFRAFSTGVTDEKATTVAEKGASSADIPSELRSRAQPPVLSRSLRQTFPYVLPVIRPLQALAALPVWQQGTSPRSLELRSVSVRLAHAFMPPFSTETEELWCAYTRRLLAAPAGSALASADENHREQKSEKSRPNPVQLSVDLGLQIARLFASRNVVLAEAWKGLFASMDPLLRELRQREERESAAAARAMVSKDSAPGAGAEKREDGEATDTKERFPDVVLKLCEAANRVRHEWTWGTEELMLYARRQLPALEAPEAARLLHALASSPSTSESVVARLAEAFVFLWERDLSGAVEPAAGLQLLETLARKRATERDFIRDISRRMHCYLHLGLLTPFEKTRLAVVYRQLEFRHFTFFRHLAEELLQQNAKRQRLLALGRSEPSADALQAARQHQRRQRLSRLQSELNPKKKSLESSPSSPSPSSSSSPSPSSSSCSSASSSSASPSDSVSCSSSCSSSSLEQGTGEWRWQEYLRPGYVMGLGLEKDFSPSGVILQEEILPLVTREKVAELRRGLRGSLPPVSVQLPDPKAGESPDAQETFPRSEDFSPCGIKAFTLGQTAVILDSMLFLGFHHQSRFFGPVADVLLQRATERGAVETLDPQQCTSLMVFFAETRRQLSEDPDDCIRRLTERFVDALVCEVASPAQCLLFFKSLVKWSATKSPQPHCKRKRWREWSNTYRPLPWLHAPRPEARDTRPLLLAVCKQLCKRVHNFSMKELTGMLRAIAYVDFREPAFFTVFVNYLKERLGEMQEEDIANVTQAFNKAKIEEPHLFSLMGKRYQHLQANVMAVKRRGVLVRRTG</sequence>
<feature type="region of interest" description="Disordered" evidence="1">
    <location>
        <begin position="765"/>
        <end position="791"/>
    </location>
</feature>
<keyword evidence="3" id="KW-1185">Reference proteome</keyword>
<dbReference type="Proteomes" id="UP000557509">
    <property type="component" value="Unassembled WGS sequence"/>
</dbReference>
<evidence type="ECO:0000256" key="1">
    <source>
        <dbReference type="SAM" id="MobiDB-lite"/>
    </source>
</evidence>
<feature type="compositionally biased region" description="Low complexity" evidence="1">
    <location>
        <begin position="663"/>
        <end position="707"/>
    </location>
</feature>
<dbReference type="EMBL" id="JAAUHK010000195">
    <property type="protein sequence ID" value="KAF4640804.1"/>
    <property type="molecule type" value="Genomic_DNA"/>
</dbReference>
<feature type="compositionally biased region" description="Polar residues" evidence="1">
    <location>
        <begin position="202"/>
        <end position="213"/>
    </location>
</feature>
<dbReference type="EMDB" id="EMD-52348"/>
<organism evidence="2 3">
    <name type="scientific">Toxoplasma gondii</name>
    <dbReference type="NCBI Taxonomy" id="5811"/>
    <lineage>
        <taxon>Eukaryota</taxon>
        <taxon>Sar</taxon>
        <taxon>Alveolata</taxon>
        <taxon>Apicomplexa</taxon>
        <taxon>Conoidasida</taxon>
        <taxon>Coccidia</taxon>
        <taxon>Eucoccidiorida</taxon>
        <taxon>Eimeriorina</taxon>
        <taxon>Sarcocystidae</taxon>
        <taxon>Toxoplasma</taxon>
    </lineage>
</organism>
<evidence type="ECO:0000313" key="2">
    <source>
        <dbReference type="EMBL" id="KAF4640804.1"/>
    </source>
</evidence>